<sequence length="232" mass="25075">VKDREDRIVAIFAGHPEGDSWADTIRSAIEAIEEFASTPNSLEGGEERRGAFRTLSAGVSYGGGQPEPMVLGQTKFLAPLLKHPALIRIANFGSAIFATYAPKLYVYYAASLGKLFEYMPYLTQPFPGSIFTATSVNFGPDTVTWCHVDGGNVPFGLCAITALGSFDYKKGGHVYLWELGLVIEFPSGGLALITSGSVHHGNTPIQAGETRYSFTQYVAGGLFRWAAYGFRT</sequence>
<proteinExistence type="predicted"/>
<dbReference type="EMBL" id="MU277420">
    <property type="protein sequence ID" value="KAI0054473.1"/>
    <property type="molecule type" value="Genomic_DNA"/>
</dbReference>
<reference evidence="1" key="2">
    <citation type="journal article" date="2022" name="New Phytol.">
        <title>Evolutionary transition to the ectomycorrhizal habit in the genomes of a hyperdiverse lineage of mushroom-forming fungi.</title>
        <authorList>
            <person name="Looney B."/>
            <person name="Miyauchi S."/>
            <person name="Morin E."/>
            <person name="Drula E."/>
            <person name="Courty P.E."/>
            <person name="Kohler A."/>
            <person name="Kuo A."/>
            <person name="LaButti K."/>
            <person name="Pangilinan J."/>
            <person name="Lipzen A."/>
            <person name="Riley R."/>
            <person name="Andreopoulos W."/>
            <person name="He G."/>
            <person name="Johnson J."/>
            <person name="Nolan M."/>
            <person name="Tritt A."/>
            <person name="Barry K.W."/>
            <person name="Grigoriev I.V."/>
            <person name="Nagy L.G."/>
            <person name="Hibbett D."/>
            <person name="Henrissat B."/>
            <person name="Matheny P.B."/>
            <person name="Labbe J."/>
            <person name="Martin F.M."/>
        </authorList>
    </citation>
    <scope>NUCLEOTIDE SEQUENCE</scope>
    <source>
        <strain evidence="1">HHB10654</strain>
    </source>
</reference>
<accession>A0ACB8SF18</accession>
<organism evidence="1 2">
    <name type="scientific">Artomyces pyxidatus</name>
    <dbReference type="NCBI Taxonomy" id="48021"/>
    <lineage>
        <taxon>Eukaryota</taxon>
        <taxon>Fungi</taxon>
        <taxon>Dikarya</taxon>
        <taxon>Basidiomycota</taxon>
        <taxon>Agaricomycotina</taxon>
        <taxon>Agaricomycetes</taxon>
        <taxon>Russulales</taxon>
        <taxon>Auriscalpiaceae</taxon>
        <taxon>Artomyces</taxon>
    </lineage>
</organism>
<reference evidence="1" key="1">
    <citation type="submission" date="2021-03" db="EMBL/GenBank/DDBJ databases">
        <authorList>
            <consortium name="DOE Joint Genome Institute"/>
            <person name="Ahrendt S."/>
            <person name="Looney B.P."/>
            <person name="Miyauchi S."/>
            <person name="Morin E."/>
            <person name="Drula E."/>
            <person name="Courty P.E."/>
            <person name="Chicoki N."/>
            <person name="Fauchery L."/>
            <person name="Kohler A."/>
            <person name="Kuo A."/>
            <person name="Labutti K."/>
            <person name="Pangilinan J."/>
            <person name="Lipzen A."/>
            <person name="Riley R."/>
            <person name="Andreopoulos W."/>
            <person name="He G."/>
            <person name="Johnson J."/>
            <person name="Barry K.W."/>
            <person name="Grigoriev I.V."/>
            <person name="Nagy L."/>
            <person name="Hibbett D."/>
            <person name="Henrissat B."/>
            <person name="Matheny P.B."/>
            <person name="Labbe J."/>
            <person name="Martin F."/>
        </authorList>
    </citation>
    <scope>NUCLEOTIDE SEQUENCE</scope>
    <source>
        <strain evidence="1">HHB10654</strain>
    </source>
</reference>
<keyword evidence="2" id="KW-1185">Reference proteome</keyword>
<name>A0ACB8SF18_9AGAM</name>
<evidence type="ECO:0000313" key="2">
    <source>
        <dbReference type="Proteomes" id="UP000814140"/>
    </source>
</evidence>
<protein>
    <submittedName>
        <fullName evidence="1">Uncharacterized protein</fullName>
    </submittedName>
</protein>
<evidence type="ECO:0000313" key="1">
    <source>
        <dbReference type="EMBL" id="KAI0054473.1"/>
    </source>
</evidence>
<feature type="non-terminal residue" evidence="1">
    <location>
        <position position="1"/>
    </location>
</feature>
<dbReference type="Proteomes" id="UP000814140">
    <property type="component" value="Unassembled WGS sequence"/>
</dbReference>
<feature type="non-terminal residue" evidence="1">
    <location>
        <position position="232"/>
    </location>
</feature>
<comment type="caution">
    <text evidence="1">The sequence shown here is derived from an EMBL/GenBank/DDBJ whole genome shotgun (WGS) entry which is preliminary data.</text>
</comment>
<gene>
    <name evidence="1" type="ORF">BV25DRAFT_1767757</name>
</gene>